<evidence type="ECO:0000313" key="2">
    <source>
        <dbReference type="Proteomes" id="UP001292079"/>
    </source>
</evidence>
<gene>
    <name evidence="1" type="ORF">MN116_001246</name>
</gene>
<reference evidence="1" key="1">
    <citation type="submission" date="2022-04" db="EMBL/GenBank/DDBJ databases">
        <authorList>
            <person name="Xu L."/>
            <person name="Lv Z."/>
        </authorList>
    </citation>
    <scope>NUCLEOTIDE SEQUENCE</scope>
    <source>
        <strain evidence="1">LV_2022a</strain>
    </source>
</reference>
<accession>A0AAE1ZM58</accession>
<comment type="caution">
    <text evidence="1">The sequence shown here is derived from an EMBL/GenBank/DDBJ whole genome shotgun (WGS) entry which is preliminary data.</text>
</comment>
<dbReference type="InterPro" id="IPR042239">
    <property type="entry name" value="Nop_C"/>
</dbReference>
<name>A0AAE1ZM58_SCHME</name>
<organism evidence="1 2">
    <name type="scientific">Schistosoma mekongi</name>
    <name type="common">Parasitic worm</name>
    <dbReference type="NCBI Taxonomy" id="38744"/>
    <lineage>
        <taxon>Eukaryota</taxon>
        <taxon>Metazoa</taxon>
        <taxon>Spiralia</taxon>
        <taxon>Lophotrochozoa</taxon>
        <taxon>Platyhelminthes</taxon>
        <taxon>Trematoda</taxon>
        <taxon>Digenea</taxon>
        <taxon>Strigeidida</taxon>
        <taxon>Schistosomatoidea</taxon>
        <taxon>Schistosomatidae</taxon>
        <taxon>Schistosoma</taxon>
    </lineage>
</organism>
<dbReference type="Proteomes" id="UP001292079">
    <property type="component" value="Unassembled WGS sequence"/>
</dbReference>
<evidence type="ECO:0000313" key="1">
    <source>
        <dbReference type="EMBL" id="KAK4476014.1"/>
    </source>
</evidence>
<sequence>MLGDSKLPVTTDNFQQGTVNMSLAQLKVLSANRVRQNTVRCRAARILASKSTLACRADCFRQHNPILQYQDPVSQQSCISVVEDERLRAGEYGQYLGKTVQDHLRIWAEKNGIHVDQTEEQKKAQRERRKRYRKLKRKAWAARKLSKWIDKPVSNDITNSTESMDVDPDGLTQFDSITSQLMNEGTLVKTTDDNRNKDNEWLVDPSELLNPREHSFSPRKKKMIRRSLQQMIPTEC</sequence>
<proteinExistence type="predicted"/>
<dbReference type="AlphaFoldDB" id="A0AAE1ZM58"/>
<keyword evidence="2" id="KW-1185">Reference proteome</keyword>
<protein>
    <submittedName>
        <fullName evidence="1">Uncharacterized protein</fullName>
    </submittedName>
</protein>
<dbReference type="Gene3D" id="1.10.246.90">
    <property type="entry name" value="Nop domain"/>
    <property type="match status" value="1"/>
</dbReference>
<dbReference type="EMBL" id="JALJAT010000001">
    <property type="protein sequence ID" value="KAK4476014.1"/>
    <property type="molecule type" value="Genomic_DNA"/>
</dbReference>
<reference evidence="1" key="2">
    <citation type="journal article" date="2023" name="Infect Dis Poverty">
        <title>Chromosome-scale genome of the human blood fluke Schistosoma mekongi and its implications for public health.</title>
        <authorList>
            <person name="Zhou M."/>
            <person name="Xu L."/>
            <person name="Xu D."/>
            <person name="Chen W."/>
            <person name="Khan J."/>
            <person name="Hu Y."/>
            <person name="Huang H."/>
            <person name="Wei H."/>
            <person name="Zhang Y."/>
            <person name="Chusongsang P."/>
            <person name="Tanasarnprasert K."/>
            <person name="Hu X."/>
            <person name="Limpanont Y."/>
            <person name="Lv Z."/>
        </authorList>
    </citation>
    <scope>NUCLEOTIDE SEQUENCE</scope>
    <source>
        <strain evidence="1">LV_2022a</strain>
    </source>
</reference>